<comment type="function">
    <text evidence="2 10 12">Excises uracil residues from the DNA which can arise as a result of misincorporation of dUMP residues by DNA polymerase or due to deamination of cytosine.</text>
</comment>
<dbReference type="InterPro" id="IPR002043">
    <property type="entry name" value="UDG_fam1"/>
</dbReference>
<dbReference type="Pfam" id="PF03167">
    <property type="entry name" value="UDG"/>
    <property type="match status" value="1"/>
</dbReference>
<evidence type="ECO:0000313" key="15">
    <source>
        <dbReference type="EMBL" id="EFA23279.1"/>
    </source>
</evidence>
<dbReference type="GO" id="GO:0005737">
    <property type="term" value="C:cytoplasm"/>
    <property type="evidence" value="ECO:0007669"/>
    <property type="project" value="UniProtKB-SubCell"/>
</dbReference>
<feature type="region of interest" description="Disordered" evidence="13">
    <location>
        <begin position="235"/>
        <end position="269"/>
    </location>
</feature>
<dbReference type="Proteomes" id="UP000003656">
    <property type="component" value="Unassembled WGS sequence"/>
</dbReference>
<evidence type="ECO:0000313" key="16">
    <source>
        <dbReference type="EMBL" id="KFI58924.1"/>
    </source>
</evidence>
<evidence type="ECO:0000256" key="4">
    <source>
        <dbReference type="ARBA" id="ARBA00008184"/>
    </source>
</evidence>
<keyword evidence="9 10" id="KW-0234">DNA repair</keyword>
<dbReference type="Gene3D" id="3.40.470.10">
    <property type="entry name" value="Uracil-DNA glycosylase-like domain"/>
    <property type="match status" value="1"/>
</dbReference>
<comment type="subcellular location">
    <subcellularLocation>
        <location evidence="3 10">Cytoplasm</location>
    </subcellularLocation>
</comment>
<evidence type="ECO:0000256" key="10">
    <source>
        <dbReference type="HAMAP-Rule" id="MF_00148"/>
    </source>
</evidence>
<evidence type="ECO:0000256" key="9">
    <source>
        <dbReference type="ARBA" id="ARBA00023204"/>
    </source>
</evidence>
<evidence type="ECO:0000256" key="7">
    <source>
        <dbReference type="ARBA" id="ARBA00022763"/>
    </source>
</evidence>
<name>D1NU75_9BIFI</name>
<comment type="catalytic activity">
    <reaction evidence="1 10 12">
        <text>Hydrolyzes single-stranded DNA or mismatched double-stranded DNA and polynucleotides, releasing free uracil.</text>
        <dbReference type="EC" id="3.2.2.27"/>
    </reaction>
</comment>
<dbReference type="EMBL" id="JGYW01000005">
    <property type="protein sequence ID" value="KFI58924.1"/>
    <property type="molecule type" value="Genomic_DNA"/>
</dbReference>
<protein>
    <recommendedName>
        <fullName evidence="5 10">Uracil-DNA glycosylase</fullName>
        <shortName evidence="10">UDG</shortName>
        <ecNumber evidence="5 10">3.2.2.27</ecNumber>
    </recommendedName>
</protein>
<dbReference type="NCBIfam" id="TIGR00628">
    <property type="entry name" value="ung"/>
    <property type="match status" value="1"/>
</dbReference>
<organism evidence="15 17">
    <name type="scientific">Bifidobacterium gallicum DSM 20093 = LMG 11596</name>
    <dbReference type="NCBI Taxonomy" id="561180"/>
    <lineage>
        <taxon>Bacteria</taxon>
        <taxon>Bacillati</taxon>
        <taxon>Actinomycetota</taxon>
        <taxon>Actinomycetes</taxon>
        <taxon>Bifidobacteriales</taxon>
        <taxon>Bifidobacteriaceae</taxon>
        <taxon>Bifidobacterium</taxon>
    </lineage>
</organism>
<evidence type="ECO:0000256" key="11">
    <source>
        <dbReference type="PROSITE-ProRule" id="PRU10072"/>
    </source>
</evidence>
<evidence type="ECO:0000256" key="12">
    <source>
        <dbReference type="RuleBase" id="RU003780"/>
    </source>
</evidence>
<accession>D1NU75</accession>
<evidence type="ECO:0000313" key="18">
    <source>
        <dbReference type="Proteomes" id="UP000029074"/>
    </source>
</evidence>
<dbReference type="EC" id="3.2.2.27" evidence="5 10"/>
<dbReference type="InterPro" id="IPR005122">
    <property type="entry name" value="Uracil-DNA_glycosylase-like"/>
</dbReference>
<feature type="active site" description="Proton acceptor" evidence="10 11">
    <location>
        <position position="80"/>
    </location>
</feature>
<evidence type="ECO:0000256" key="3">
    <source>
        <dbReference type="ARBA" id="ARBA00004496"/>
    </source>
</evidence>
<dbReference type="InterPro" id="IPR036895">
    <property type="entry name" value="Uracil-DNA_glycosylase-like_sf"/>
</dbReference>
<dbReference type="SMART" id="SM00987">
    <property type="entry name" value="UreE_C"/>
    <property type="match status" value="1"/>
</dbReference>
<keyword evidence="15" id="KW-0326">Glycosidase</keyword>
<dbReference type="eggNOG" id="COG0692">
    <property type="taxonomic scope" value="Bacteria"/>
</dbReference>
<feature type="compositionally biased region" description="Polar residues" evidence="13">
    <location>
        <begin position="243"/>
        <end position="256"/>
    </location>
</feature>
<comment type="caution">
    <text evidence="15">The sequence shown here is derived from an EMBL/GenBank/DDBJ whole genome shotgun (WGS) entry which is preliminary data.</text>
</comment>
<dbReference type="EMBL" id="ABXB03000002">
    <property type="protein sequence ID" value="EFA23279.1"/>
    <property type="molecule type" value="Genomic_DNA"/>
</dbReference>
<dbReference type="PANTHER" id="PTHR11264:SF0">
    <property type="entry name" value="URACIL-DNA GLYCOSYLASE"/>
    <property type="match status" value="1"/>
</dbReference>
<dbReference type="NCBIfam" id="NF003592">
    <property type="entry name" value="PRK05254.1-5"/>
    <property type="match status" value="1"/>
</dbReference>
<dbReference type="STRING" id="561180.BIFGAL_03396"/>
<dbReference type="GO" id="GO:0004844">
    <property type="term" value="F:uracil DNA N-glycosylase activity"/>
    <property type="evidence" value="ECO:0007669"/>
    <property type="project" value="UniProtKB-UniRule"/>
</dbReference>
<dbReference type="HAMAP" id="MF_00148">
    <property type="entry name" value="UDG"/>
    <property type="match status" value="1"/>
</dbReference>
<evidence type="ECO:0000256" key="1">
    <source>
        <dbReference type="ARBA" id="ARBA00001400"/>
    </source>
</evidence>
<evidence type="ECO:0000256" key="5">
    <source>
        <dbReference type="ARBA" id="ARBA00012030"/>
    </source>
</evidence>
<proteinExistence type="inferred from homology"/>
<comment type="similarity">
    <text evidence="4 10 12">Belongs to the uracil-DNA glycosylase (UDG) superfamily. UNG family.</text>
</comment>
<dbReference type="Proteomes" id="UP000029074">
    <property type="component" value="Unassembled WGS sequence"/>
</dbReference>
<evidence type="ECO:0000313" key="17">
    <source>
        <dbReference type="Proteomes" id="UP000003656"/>
    </source>
</evidence>
<reference evidence="16 18" key="2">
    <citation type="submission" date="2014-03" db="EMBL/GenBank/DDBJ databases">
        <title>Genomics of Bifidobacteria.</title>
        <authorList>
            <person name="Ventura M."/>
            <person name="Milani C."/>
            <person name="Lugli G.A."/>
        </authorList>
    </citation>
    <scope>NUCLEOTIDE SEQUENCE [LARGE SCALE GENOMIC DNA]</scope>
    <source>
        <strain evidence="16 18">LMG 11596</strain>
    </source>
</reference>
<dbReference type="PANTHER" id="PTHR11264">
    <property type="entry name" value="URACIL-DNA GLYCOSYLASE"/>
    <property type="match status" value="1"/>
</dbReference>
<evidence type="ECO:0000259" key="14">
    <source>
        <dbReference type="SMART" id="SM00986"/>
    </source>
</evidence>
<dbReference type="PROSITE" id="PS00130">
    <property type="entry name" value="U_DNA_GLYCOSYLASE"/>
    <property type="match status" value="1"/>
</dbReference>
<evidence type="ECO:0000256" key="8">
    <source>
        <dbReference type="ARBA" id="ARBA00022801"/>
    </source>
</evidence>
<keyword evidence="18" id="KW-1185">Reference proteome</keyword>
<dbReference type="NCBIfam" id="NF003588">
    <property type="entry name" value="PRK05254.1-1"/>
    <property type="match status" value="1"/>
</dbReference>
<evidence type="ECO:0000256" key="2">
    <source>
        <dbReference type="ARBA" id="ARBA00002631"/>
    </source>
</evidence>
<dbReference type="SMART" id="SM00986">
    <property type="entry name" value="UDG"/>
    <property type="match status" value="1"/>
</dbReference>
<keyword evidence="6 10" id="KW-0963">Cytoplasm</keyword>
<keyword evidence="8 10" id="KW-0378">Hydrolase</keyword>
<dbReference type="CDD" id="cd10027">
    <property type="entry name" value="UDG-F1-like"/>
    <property type="match status" value="1"/>
</dbReference>
<dbReference type="AlphaFoldDB" id="D1NU75"/>
<dbReference type="FunFam" id="3.40.470.10:FF:000006">
    <property type="entry name" value="Uracil-DNA glycosylase"/>
    <property type="match status" value="1"/>
</dbReference>
<keyword evidence="7 10" id="KW-0227">DNA damage</keyword>
<feature type="domain" description="Uracil-DNA glycosylase-like" evidence="14">
    <location>
        <begin position="65"/>
        <end position="230"/>
    </location>
</feature>
<reference evidence="15 17" key="1">
    <citation type="submission" date="2009-11" db="EMBL/GenBank/DDBJ databases">
        <authorList>
            <person name="Weinstock G."/>
            <person name="Sodergren E."/>
            <person name="Clifton S."/>
            <person name="Fulton L."/>
            <person name="Fulton B."/>
            <person name="Courtney L."/>
            <person name="Fronick C."/>
            <person name="Harrison M."/>
            <person name="Strong C."/>
            <person name="Farmer C."/>
            <person name="Delahaunty K."/>
            <person name="Markovic C."/>
            <person name="Hall O."/>
            <person name="Minx P."/>
            <person name="Tomlinson C."/>
            <person name="Mitreva M."/>
            <person name="Nelson J."/>
            <person name="Hou S."/>
            <person name="Wollam A."/>
            <person name="Pepin K.H."/>
            <person name="Johnson M."/>
            <person name="Bhonagiri V."/>
            <person name="Nash W.E."/>
            <person name="Warren W."/>
            <person name="Chinwalla A."/>
            <person name="Mardis E.R."/>
            <person name="Wilson R.K."/>
        </authorList>
    </citation>
    <scope>NUCLEOTIDE SEQUENCE [LARGE SCALE GENOMIC DNA]</scope>
    <source>
        <strain evidence="15 17">DSM 20093</strain>
    </source>
</reference>
<dbReference type="SUPFAM" id="SSF52141">
    <property type="entry name" value="Uracil-DNA glycosylase-like"/>
    <property type="match status" value="1"/>
</dbReference>
<sequence length="269" mass="29027">MPVKYSTVTMSTPAIKPLHELMDPGWAQALAPVEPQIHHMGDFLRDQVAQGHHFLPAAPNILRAFRIPFNSVKVLIVGQDPYPTPGHPVGLSFSTAPDVHPLPKSLINIYKELQSDLGIEPAPTGDLTPWTKQGVMLLNRCLTVEAGKPNSHQGKGWEPVTEAAIRALNNRTDEHGNLLPLVAILWGRNAQSLAPLLTNATIIASPHPSPLSASRGFFGSRPFSRANEALKNAGATPVDWRLQPTSHPQPLQSCDGTSGHVRHGSSSNS</sequence>
<evidence type="ECO:0000256" key="6">
    <source>
        <dbReference type="ARBA" id="ARBA00022490"/>
    </source>
</evidence>
<gene>
    <name evidence="10 15" type="primary">ung</name>
    <name evidence="16" type="ORF">BGLCM_1221</name>
    <name evidence="15" type="ORF">BIFGAL_03396</name>
</gene>
<dbReference type="InterPro" id="IPR018085">
    <property type="entry name" value="Ura-DNA_Glyclase_AS"/>
</dbReference>
<dbReference type="GO" id="GO:0097510">
    <property type="term" value="P:base-excision repair, AP site formation via deaminated base removal"/>
    <property type="evidence" value="ECO:0007669"/>
    <property type="project" value="TreeGrafter"/>
</dbReference>
<evidence type="ECO:0000256" key="13">
    <source>
        <dbReference type="SAM" id="MobiDB-lite"/>
    </source>
</evidence>